<dbReference type="Gene3D" id="3.30.70.1380">
    <property type="entry name" value="Transcriptional regulatory protein pf0864 domain like"/>
    <property type="match status" value="1"/>
</dbReference>
<gene>
    <name evidence="2" type="ORF">S01H1_33848</name>
</gene>
<evidence type="ECO:0000313" key="2">
    <source>
        <dbReference type="EMBL" id="GAG13384.1"/>
    </source>
</evidence>
<protein>
    <recommendedName>
        <fullName evidence="3">LarC family nickel insertion protein</fullName>
    </recommendedName>
</protein>
<dbReference type="Pfam" id="PF01969">
    <property type="entry name" value="Ni_insertion"/>
    <property type="match status" value="1"/>
</dbReference>
<evidence type="ECO:0008006" key="3">
    <source>
        <dbReference type="Google" id="ProtNLM"/>
    </source>
</evidence>
<dbReference type="PANTHER" id="PTHR36566">
    <property type="entry name" value="NICKEL INSERTION PROTEIN-RELATED"/>
    <property type="match status" value="1"/>
</dbReference>
<feature type="non-terminal residue" evidence="2">
    <location>
        <position position="1"/>
    </location>
</feature>
<dbReference type="PANTHER" id="PTHR36566:SF1">
    <property type="entry name" value="PYRIDINIUM-3,5-BISTHIOCARBOXYLIC ACID MONONUCLEOTIDE NICKEL INSERTION PROTEIN"/>
    <property type="match status" value="1"/>
</dbReference>
<reference evidence="2" key="1">
    <citation type="journal article" date="2014" name="Front. Microbiol.">
        <title>High frequency of phylogenetically diverse reductive dehalogenase-homologous genes in deep subseafloor sedimentary metagenomes.</title>
        <authorList>
            <person name="Kawai M."/>
            <person name="Futagami T."/>
            <person name="Toyoda A."/>
            <person name="Takaki Y."/>
            <person name="Nishi S."/>
            <person name="Hori S."/>
            <person name="Arai W."/>
            <person name="Tsubouchi T."/>
            <person name="Morono Y."/>
            <person name="Uchiyama I."/>
            <person name="Ito T."/>
            <person name="Fujiyama A."/>
            <person name="Inagaki F."/>
            <person name="Takami H."/>
        </authorList>
    </citation>
    <scope>NUCLEOTIDE SEQUENCE</scope>
    <source>
        <strain evidence="2">Expedition CK06-06</strain>
    </source>
</reference>
<organism evidence="2">
    <name type="scientific">marine sediment metagenome</name>
    <dbReference type="NCBI Taxonomy" id="412755"/>
    <lineage>
        <taxon>unclassified sequences</taxon>
        <taxon>metagenomes</taxon>
        <taxon>ecological metagenomes</taxon>
    </lineage>
</organism>
<sequence>CRIRPLNLTKNVSSFYPPMKPLKVSYGAGSKNFEKIPNLLRLILSESIENKFLMESVFVLETNLDDVTGETIGHVVEKLRLENVKDVSIIPMFTKKNRPGQILKLIVDKKDIDKFSSILMEETGTLGVRMYQCNRYVLKREFMKIKIQVDGNKEEIKVKIAKNSLGKIIQIKPEYEDVKKVSEKNDKTLKEINDLIIVKVKKMFDK</sequence>
<proteinExistence type="predicted"/>
<dbReference type="Gene3D" id="3.10.20.300">
    <property type="entry name" value="mk0293 like domain"/>
    <property type="match status" value="1"/>
</dbReference>
<keyword evidence="1" id="KW-0533">Nickel</keyword>
<accession>X0V5B9</accession>
<evidence type="ECO:0000256" key="1">
    <source>
        <dbReference type="ARBA" id="ARBA00022596"/>
    </source>
</evidence>
<dbReference type="EMBL" id="BARS01021036">
    <property type="protein sequence ID" value="GAG13384.1"/>
    <property type="molecule type" value="Genomic_DNA"/>
</dbReference>
<comment type="caution">
    <text evidence="2">The sequence shown here is derived from an EMBL/GenBank/DDBJ whole genome shotgun (WGS) entry which is preliminary data.</text>
</comment>
<dbReference type="InterPro" id="IPR002822">
    <property type="entry name" value="Ni_insertion"/>
</dbReference>
<name>X0V5B9_9ZZZZ</name>
<dbReference type="AlphaFoldDB" id="X0V5B9"/>